<reference evidence="2 3" key="1">
    <citation type="journal article" date="2008" name="PLoS Genet.">
        <title>Complete genome sequence of the complex carbohydrate-degrading marine bacterium, Saccharophagus degradans strain 2-40 T.</title>
        <authorList>
            <person name="Weiner R.M."/>
            <person name="Taylor L.E.II."/>
            <person name="Henrissat B."/>
            <person name="Hauser L."/>
            <person name="Land M."/>
            <person name="Coutinho P.M."/>
            <person name="Rancurel C."/>
            <person name="Saunders E.H."/>
            <person name="Longmire A.G."/>
            <person name="Zhang H."/>
            <person name="Bayer E.A."/>
            <person name="Gilbert H.J."/>
            <person name="Larimer F."/>
            <person name="Zhulin I.B."/>
            <person name="Ekborg N.A."/>
            <person name="Lamed R."/>
            <person name="Richardson P.M."/>
            <person name="Borovok I."/>
            <person name="Hutcheson S."/>
        </authorList>
    </citation>
    <scope>NUCLEOTIDE SEQUENCE [LARGE SCALE GENOMIC DNA]</scope>
    <source>
        <strain evidence="3">2-40 / ATCC 43961 / DSM 17024</strain>
    </source>
</reference>
<gene>
    <name evidence="2" type="ordered locus">Sde_0189</name>
</gene>
<dbReference type="InterPro" id="IPR009492">
    <property type="entry name" value="TniQ"/>
</dbReference>
<dbReference type="Proteomes" id="UP000001947">
    <property type="component" value="Chromosome"/>
</dbReference>
<evidence type="ECO:0000259" key="1">
    <source>
        <dbReference type="Pfam" id="PF06527"/>
    </source>
</evidence>
<accession>Q21PC6</accession>
<keyword evidence="3" id="KW-1185">Reference proteome</keyword>
<evidence type="ECO:0000313" key="2">
    <source>
        <dbReference type="EMBL" id="ABD79453.1"/>
    </source>
</evidence>
<dbReference type="STRING" id="203122.Sde_0189"/>
<dbReference type="Pfam" id="PF06527">
    <property type="entry name" value="TniQ"/>
    <property type="match status" value="1"/>
</dbReference>
<evidence type="ECO:0000313" key="3">
    <source>
        <dbReference type="Proteomes" id="UP000001947"/>
    </source>
</evidence>
<dbReference type="KEGG" id="sde:Sde_0189"/>
<feature type="domain" description="TniQ" evidence="1">
    <location>
        <begin position="16"/>
        <end position="107"/>
    </location>
</feature>
<organism evidence="2 3">
    <name type="scientific">Saccharophagus degradans (strain 2-40 / ATCC 43961 / DSM 17024)</name>
    <dbReference type="NCBI Taxonomy" id="203122"/>
    <lineage>
        <taxon>Bacteria</taxon>
        <taxon>Pseudomonadati</taxon>
        <taxon>Pseudomonadota</taxon>
        <taxon>Gammaproteobacteria</taxon>
        <taxon>Cellvibrionales</taxon>
        <taxon>Cellvibrionaceae</taxon>
        <taxon>Saccharophagus</taxon>
    </lineage>
</organism>
<dbReference type="AlphaFoldDB" id="Q21PC6"/>
<proteinExistence type="predicted"/>
<sequence length="307" mass="36038">MPSTPIWDRDIDRYTPAKLNEKLSIYSGESIETIESMTFRKMQKNVPSNWLDVEAITPMILSIGIHGRSRNNFGLQYCPYCLGENPYFRKHWRFAFYTYCDRHSFQLLDACQYCEEKIIPHKSERVDLCWSCNRSLSLIRPNDTNFLSLRRNQLLTVSSEGVVGCNLSIDFSTTNFLRNIRNLIKVIVEVDGGELTSSLKGKKLQYELLRVDARRKITKILEEVMAEWPVSFHKYMVGNNVTQRKFERSVFDEFIMREIDKLPVGRKVYRAYNPVVYTQELRNLKRRSKSQYRVDRANLLLKDCNGG</sequence>
<dbReference type="eggNOG" id="ENOG5030SP5">
    <property type="taxonomic scope" value="Bacteria"/>
</dbReference>
<protein>
    <recommendedName>
        <fullName evidence="1">TniQ domain-containing protein</fullName>
    </recommendedName>
</protein>
<name>Q21PC6_SACD2</name>
<dbReference type="HOGENOM" id="CLU_806039_0_0_6"/>
<dbReference type="EMBL" id="CP000282">
    <property type="protein sequence ID" value="ABD79453.1"/>
    <property type="molecule type" value="Genomic_DNA"/>
</dbReference>